<reference evidence="6 7" key="1">
    <citation type="submission" date="2019-05" db="EMBL/GenBank/DDBJ databases">
        <title>Culicoidintestinum kansasii gen. nov., sp. nov. from the gastrointestinal tract of the biting midge, Culicoides sonorensis.</title>
        <authorList>
            <person name="Neupane S."/>
            <person name="Ghosh A."/>
            <person name="Gunther S."/>
            <person name="Martin K."/>
            <person name="Zurek L."/>
        </authorList>
    </citation>
    <scope>NUCLEOTIDE SEQUENCE [LARGE SCALE GENOMIC DNA]</scope>
    <source>
        <strain evidence="6 7">CS-1</strain>
    </source>
</reference>
<dbReference type="InterPro" id="IPR028998">
    <property type="entry name" value="RimP_C"/>
</dbReference>
<sequence>MFVHEFIDSKHSEIEAIVKQQGAKLYEVSYVREAGNNILRVVVDTEKGIDLDTCVNISDALSVLLDEENTTDDEYFLDVCSPGAEKPLLDIDDVKAAIGNYIAFEFLVPTNGLDEIQGDLEAVNDDVLQVKYNQKGRFKTINVPYNEIKSIRLAVKF</sequence>
<dbReference type="InterPro" id="IPR028989">
    <property type="entry name" value="RimP_N"/>
</dbReference>
<dbReference type="HAMAP" id="MF_01077">
    <property type="entry name" value="RimP"/>
    <property type="match status" value="1"/>
</dbReference>
<organism evidence="6 7">
    <name type="scientific">Culicoidibacter larvae</name>
    <dbReference type="NCBI Taxonomy" id="2579976"/>
    <lineage>
        <taxon>Bacteria</taxon>
        <taxon>Bacillati</taxon>
        <taxon>Bacillota</taxon>
        <taxon>Culicoidibacteria</taxon>
        <taxon>Culicoidibacterales</taxon>
        <taxon>Culicoidibacteraceae</taxon>
        <taxon>Culicoidibacter</taxon>
    </lineage>
</organism>
<dbReference type="Proteomes" id="UP000306912">
    <property type="component" value="Unassembled WGS sequence"/>
</dbReference>
<dbReference type="PANTHER" id="PTHR33867:SF1">
    <property type="entry name" value="RIBOSOME MATURATION FACTOR RIMP"/>
    <property type="match status" value="1"/>
</dbReference>
<evidence type="ECO:0000313" key="7">
    <source>
        <dbReference type="Proteomes" id="UP000306912"/>
    </source>
</evidence>
<name>A0A5R8QGC5_9FIRM</name>
<proteinExistence type="inferred from homology"/>
<dbReference type="CDD" id="cd01734">
    <property type="entry name" value="YlxS_C"/>
    <property type="match status" value="1"/>
</dbReference>
<gene>
    <name evidence="3" type="primary">rimP</name>
    <name evidence="6" type="ORF">FEZ08_02500</name>
</gene>
<dbReference type="PANTHER" id="PTHR33867">
    <property type="entry name" value="RIBOSOME MATURATION FACTOR RIMP"/>
    <property type="match status" value="1"/>
</dbReference>
<dbReference type="InterPro" id="IPR036847">
    <property type="entry name" value="RimP_C_sf"/>
</dbReference>
<evidence type="ECO:0000313" key="6">
    <source>
        <dbReference type="EMBL" id="TLG76503.1"/>
    </source>
</evidence>
<evidence type="ECO:0000256" key="2">
    <source>
        <dbReference type="ARBA" id="ARBA00022517"/>
    </source>
</evidence>
<dbReference type="OrthoDB" id="9805006at2"/>
<dbReference type="GO" id="GO:0000028">
    <property type="term" value="P:ribosomal small subunit assembly"/>
    <property type="evidence" value="ECO:0007669"/>
    <property type="project" value="TreeGrafter"/>
</dbReference>
<keyword evidence="7" id="KW-1185">Reference proteome</keyword>
<dbReference type="SUPFAM" id="SSF75420">
    <property type="entry name" value="YhbC-like, N-terminal domain"/>
    <property type="match status" value="1"/>
</dbReference>
<dbReference type="Pfam" id="PF17384">
    <property type="entry name" value="DUF150_C"/>
    <property type="match status" value="1"/>
</dbReference>
<dbReference type="GO" id="GO:0006412">
    <property type="term" value="P:translation"/>
    <property type="evidence" value="ECO:0007669"/>
    <property type="project" value="TreeGrafter"/>
</dbReference>
<comment type="subcellular location">
    <subcellularLocation>
        <location evidence="3">Cytoplasm</location>
    </subcellularLocation>
</comment>
<evidence type="ECO:0000259" key="5">
    <source>
        <dbReference type="Pfam" id="PF17384"/>
    </source>
</evidence>
<comment type="similarity">
    <text evidence="3">Belongs to the RimP family.</text>
</comment>
<feature type="domain" description="Ribosome maturation factor RimP C-terminal" evidence="5">
    <location>
        <begin position="95"/>
        <end position="157"/>
    </location>
</feature>
<dbReference type="SUPFAM" id="SSF74942">
    <property type="entry name" value="YhbC-like, C-terminal domain"/>
    <property type="match status" value="1"/>
</dbReference>
<dbReference type="EMBL" id="VBWP01000002">
    <property type="protein sequence ID" value="TLG76503.1"/>
    <property type="molecule type" value="Genomic_DNA"/>
</dbReference>
<dbReference type="Gene3D" id="2.30.30.180">
    <property type="entry name" value="Ribosome maturation factor RimP, C-terminal domain"/>
    <property type="match status" value="1"/>
</dbReference>
<dbReference type="GO" id="GO:0005829">
    <property type="term" value="C:cytosol"/>
    <property type="evidence" value="ECO:0007669"/>
    <property type="project" value="TreeGrafter"/>
</dbReference>
<dbReference type="AlphaFoldDB" id="A0A5R8QGC5"/>
<evidence type="ECO:0000256" key="3">
    <source>
        <dbReference type="HAMAP-Rule" id="MF_01077"/>
    </source>
</evidence>
<comment type="caution">
    <text evidence="6">The sequence shown here is derived from an EMBL/GenBank/DDBJ whole genome shotgun (WGS) entry which is preliminary data.</text>
</comment>
<protein>
    <recommendedName>
        <fullName evidence="3">Ribosome maturation factor RimP</fullName>
    </recommendedName>
</protein>
<dbReference type="InterPro" id="IPR035956">
    <property type="entry name" value="RimP_N_sf"/>
</dbReference>
<dbReference type="FunCoup" id="A0A5R8QGC5">
    <property type="interactions" value="236"/>
</dbReference>
<keyword evidence="2 3" id="KW-0690">Ribosome biogenesis</keyword>
<keyword evidence="1 3" id="KW-0963">Cytoplasm</keyword>
<evidence type="ECO:0000259" key="4">
    <source>
        <dbReference type="Pfam" id="PF02576"/>
    </source>
</evidence>
<dbReference type="Gene3D" id="3.30.300.70">
    <property type="entry name" value="RimP-like superfamily, N-terminal"/>
    <property type="match status" value="1"/>
</dbReference>
<dbReference type="InterPro" id="IPR003728">
    <property type="entry name" value="Ribosome_maturation_RimP"/>
</dbReference>
<dbReference type="Pfam" id="PF02576">
    <property type="entry name" value="RimP_N"/>
    <property type="match status" value="1"/>
</dbReference>
<accession>A0A5R8QGC5</accession>
<dbReference type="InParanoid" id="A0A5R8QGC5"/>
<evidence type="ECO:0000256" key="1">
    <source>
        <dbReference type="ARBA" id="ARBA00022490"/>
    </source>
</evidence>
<feature type="domain" description="Ribosome maturation factor RimP N-terminal" evidence="4">
    <location>
        <begin position="14"/>
        <end position="85"/>
    </location>
</feature>
<comment type="function">
    <text evidence="3">Required for maturation of 30S ribosomal subunits.</text>
</comment>